<evidence type="ECO:0008006" key="4">
    <source>
        <dbReference type="Google" id="ProtNLM"/>
    </source>
</evidence>
<name>A0A839UZM0_9PROT</name>
<dbReference type="EMBL" id="JACHXV010000006">
    <property type="protein sequence ID" value="MBB3174065.1"/>
    <property type="molecule type" value="Genomic_DNA"/>
</dbReference>
<comment type="caution">
    <text evidence="2">The sequence shown here is derived from an EMBL/GenBank/DDBJ whole genome shotgun (WGS) entry which is preliminary data.</text>
</comment>
<keyword evidence="1" id="KW-1133">Transmembrane helix</keyword>
<feature type="transmembrane region" description="Helical" evidence="1">
    <location>
        <begin position="6"/>
        <end position="30"/>
    </location>
</feature>
<accession>A0A839UZM0</accession>
<keyword evidence="1" id="KW-0812">Transmembrane</keyword>
<dbReference type="Proteomes" id="UP000557688">
    <property type="component" value="Unassembled WGS sequence"/>
</dbReference>
<dbReference type="AlphaFoldDB" id="A0A839UZM0"/>
<organism evidence="2 3">
    <name type="scientific">Endobacter medicaginis</name>
    <dbReference type="NCBI Taxonomy" id="1181271"/>
    <lineage>
        <taxon>Bacteria</taxon>
        <taxon>Pseudomonadati</taxon>
        <taxon>Pseudomonadota</taxon>
        <taxon>Alphaproteobacteria</taxon>
        <taxon>Acetobacterales</taxon>
        <taxon>Acetobacteraceae</taxon>
        <taxon>Endobacter</taxon>
    </lineage>
</organism>
<dbReference type="RefSeq" id="WP_266152836.1">
    <property type="nucleotide sequence ID" value="NZ_JACHXV010000006.1"/>
</dbReference>
<reference evidence="2 3" key="1">
    <citation type="submission" date="2020-08" db="EMBL/GenBank/DDBJ databases">
        <title>Genomic Encyclopedia of Type Strains, Phase III (KMG-III): the genomes of soil and plant-associated and newly described type strains.</title>
        <authorList>
            <person name="Whitman W."/>
        </authorList>
    </citation>
    <scope>NUCLEOTIDE SEQUENCE [LARGE SCALE GENOMIC DNA]</scope>
    <source>
        <strain evidence="2 3">CECT 8088</strain>
    </source>
</reference>
<evidence type="ECO:0000256" key="1">
    <source>
        <dbReference type="SAM" id="Phobius"/>
    </source>
</evidence>
<evidence type="ECO:0000313" key="3">
    <source>
        <dbReference type="Proteomes" id="UP000557688"/>
    </source>
</evidence>
<evidence type="ECO:0000313" key="2">
    <source>
        <dbReference type="EMBL" id="MBB3174065.1"/>
    </source>
</evidence>
<keyword evidence="1" id="KW-0472">Membrane</keyword>
<proteinExistence type="predicted"/>
<gene>
    <name evidence="2" type="ORF">FHR90_001901</name>
</gene>
<keyword evidence="3" id="KW-1185">Reference proteome</keyword>
<protein>
    <recommendedName>
        <fullName evidence="4">Heme exporter protein D</fullName>
    </recommendedName>
</protein>
<sequence>MSGVWAYVDAAYGLCAALGLWLGVGAALRLRRARRALARIEGS</sequence>